<keyword evidence="3 5" id="KW-0326">Glycosidase</keyword>
<evidence type="ECO:0000313" key="5">
    <source>
        <dbReference type="EMBL" id="KFI76679.1"/>
    </source>
</evidence>
<evidence type="ECO:0000256" key="3">
    <source>
        <dbReference type="ARBA" id="ARBA00023295"/>
    </source>
</evidence>
<dbReference type="RefSeq" id="WP_051917929.1">
    <property type="nucleotide sequence ID" value="NZ_JGZE01000012.1"/>
</dbReference>
<dbReference type="EMBL" id="JGZE01000012">
    <property type="protein sequence ID" value="KFI76679.1"/>
    <property type="molecule type" value="Genomic_DNA"/>
</dbReference>
<dbReference type="EC" id="3.2.1.64" evidence="5"/>
<dbReference type="STRING" id="1437603.GCA_000771525_01668"/>
<protein>
    <submittedName>
        <fullName evidence="5">Sucrose-6-phosphate hydrolase</fullName>
        <ecNumber evidence="5">3.2.1.64</ecNumber>
    </submittedName>
</protein>
<evidence type="ECO:0000313" key="6">
    <source>
        <dbReference type="Proteomes" id="UP000029082"/>
    </source>
</evidence>
<evidence type="ECO:0000256" key="1">
    <source>
        <dbReference type="ARBA" id="ARBA00009902"/>
    </source>
</evidence>
<dbReference type="OrthoDB" id="2208222at2"/>
<dbReference type="SMART" id="SM00640">
    <property type="entry name" value="Glyco_32"/>
    <property type="match status" value="1"/>
</dbReference>
<feature type="domain" description="Glycosyl hydrolase family 32 N-terminal" evidence="4">
    <location>
        <begin position="54"/>
        <end position="344"/>
    </location>
</feature>
<dbReference type="Gene3D" id="2.115.10.20">
    <property type="entry name" value="Glycosyl hydrolase domain, family 43"/>
    <property type="match status" value="1"/>
</dbReference>
<gene>
    <name evidence="5" type="ORF">BMON_0814</name>
</gene>
<dbReference type="AlphaFoldDB" id="A0A087C079"/>
<organism evidence="5 6">
    <name type="scientific">Bifidobacterium mongoliense DSM 21395</name>
    <dbReference type="NCBI Taxonomy" id="1437603"/>
    <lineage>
        <taxon>Bacteria</taxon>
        <taxon>Bacillati</taxon>
        <taxon>Actinomycetota</taxon>
        <taxon>Actinomycetes</taxon>
        <taxon>Bifidobacteriales</taxon>
        <taxon>Bifidobacteriaceae</taxon>
        <taxon>Bifidobacterium</taxon>
    </lineage>
</organism>
<evidence type="ECO:0000259" key="4">
    <source>
        <dbReference type="Pfam" id="PF00251"/>
    </source>
</evidence>
<dbReference type="GO" id="GO:0005737">
    <property type="term" value="C:cytoplasm"/>
    <property type="evidence" value="ECO:0007669"/>
    <property type="project" value="TreeGrafter"/>
</dbReference>
<keyword evidence="2 5" id="KW-0378">Hydrolase</keyword>
<dbReference type="InterPro" id="IPR023296">
    <property type="entry name" value="Glyco_hydro_beta-prop_sf"/>
</dbReference>
<keyword evidence="6" id="KW-1185">Reference proteome</keyword>
<dbReference type="CDD" id="cd18622">
    <property type="entry name" value="GH32_Inu-like"/>
    <property type="match status" value="1"/>
</dbReference>
<comment type="similarity">
    <text evidence="1">Belongs to the glycosyl hydrolase 32 family.</text>
</comment>
<dbReference type="InterPro" id="IPR013148">
    <property type="entry name" value="Glyco_hydro_32_N"/>
</dbReference>
<dbReference type="InterPro" id="IPR001362">
    <property type="entry name" value="Glyco_hydro_32"/>
</dbReference>
<accession>A0A087C079</accession>
<dbReference type="Pfam" id="PF00251">
    <property type="entry name" value="Glyco_hydro_32N"/>
    <property type="match status" value="1"/>
</dbReference>
<dbReference type="Proteomes" id="UP000029082">
    <property type="component" value="Unassembled WGS sequence"/>
</dbReference>
<name>A0A087C079_9BIFI</name>
<dbReference type="GO" id="GO:0005987">
    <property type="term" value="P:sucrose catabolic process"/>
    <property type="evidence" value="ECO:0007669"/>
    <property type="project" value="TreeGrafter"/>
</dbReference>
<dbReference type="SUPFAM" id="SSF75005">
    <property type="entry name" value="Arabinanase/levansucrase/invertase"/>
    <property type="match status" value="1"/>
</dbReference>
<reference evidence="5 6" key="1">
    <citation type="submission" date="2014-03" db="EMBL/GenBank/DDBJ databases">
        <title>Genomics of Bifidobacteria.</title>
        <authorList>
            <person name="Ventura M."/>
            <person name="Milani C."/>
            <person name="Lugli G.A."/>
        </authorList>
    </citation>
    <scope>NUCLEOTIDE SEQUENCE [LARGE SCALE GENOMIC DNA]</scope>
    <source>
        <strain evidence="5 6">DSM 21395</strain>
    </source>
</reference>
<dbReference type="GO" id="GO:0004575">
    <property type="term" value="F:sucrose alpha-glucosidase activity"/>
    <property type="evidence" value="ECO:0007669"/>
    <property type="project" value="TreeGrafter"/>
</dbReference>
<dbReference type="GO" id="GO:0033912">
    <property type="term" value="F:2,6-beta-fructan 6-levanbiohydrolase activity"/>
    <property type="evidence" value="ECO:0007669"/>
    <property type="project" value="UniProtKB-EC"/>
</dbReference>
<dbReference type="PANTHER" id="PTHR42800:SF1">
    <property type="entry name" value="EXOINULINASE INUD (AFU_ORTHOLOGUE AFUA_5G00480)"/>
    <property type="match status" value="1"/>
</dbReference>
<comment type="caution">
    <text evidence="5">The sequence shown here is derived from an EMBL/GenBank/DDBJ whole genome shotgun (WGS) entry which is preliminary data.</text>
</comment>
<proteinExistence type="inferred from homology"/>
<dbReference type="eggNOG" id="COG1621">
    <property type="taxonomic scope" value="Bacteria"/>
</dbReference>
<dbReference type="PANTHER" id="PTHR42800">
    <property type="entry name" value="EXOINULINASE INUD (AFU_ORTHOLOGUE AFUA_5G00480)"/>
    <property type="match status" value="1"/>
</dbReference>
<sequence>MRWLALVVAAAASTALVIGAGWPRRAVAAGSGDPRSATTAVSGMTTSQFDQAYHYQTSQGFMNDVQTIWKGGDGYYHFLYLRNARYRHDGDGTEWYHVKTRDFVHYTDVGVSIPKFNGVWQWMATGSVITNESGFFADLPRTALVAYFTSYIDGVQRQFVAYSRDEGRTFLPYRDTAVMSAPHAETNARDPYVTYDARSKTLVMYLAEGDRIGTYESADGVGFHHVGAPMLDDGALADLGLEDGDLGLIECPNLKTLRDPRTGETKSILFFGANGYRYGQTTGTYYMVGHLDGHHVFVPEQRPSRVDDGSDYYGANVMQNGDTLLTSLAWMGNWGYSDKPISDDHGPVYKLGSLSLAHHLTLAGKPGDYSLVNTIIEPKALYQGAVAGISSSTGRRHTMLDVSRSTRQNTVLTFTPGEGGDGDGGGDAGDGWSRVHGHGDGGGALSGTITVRLLHRDATETIRYVAATGAYEVTRETSRIGDSGGSREYEKSIAASSGVVASQRLTFHIVQDQSSVEFYVESSGRSYSMARYTADDHTRIQVSSDTPTRLTYEFNDIRDPHAASWAPMSSPMPFAVPSLSSSSSSFR</sequence>
<evidence type="ECO:0000256" key="2">
    <source>
        <dbReference type="ARBA" id="ARBA00022801"/>
    </source>
</evidence>